<proteinExistence type="predicted"/>
<name>A0A6B0U2P8_IXORI</name>
<evidence type="ECO:0000313" key="2">
    <source>
        <dbReference type="EMBL" id="MXU82606.1"/>
    </source>
</evidence>
<reference evidence="2" key="1">
    <citation type="submission" date="2019-12" db="EMBL/GenBank/DDBJ databases">
        <title>An insight into the sialome of adult female Ixodes ricinus ticks feeding for 6 days.</title>
        <authorList>
            <person name="Perner J."/>
            <person name="Ribeiro J.M.C."/>
        </authorList>
    </citation>
    <scope>NUCLEOTIDE SEQUENCE</scope>
    <source>
        <strain evidence="2">Semi-engorged</strain>
        <tissue evidence="2">Salivary glands</tissue>
    </source>
</reference>
<dbReference type="EMBL" id="GIFC01000523">
    <property type="protein sequence ID" value="MXU82606.1"/>
    <property type="molecule type" value="Transcribed_RNA"/>
</dbReference>
<sequence>MIVQTMLRGFILFTAAFGSNAEEGTVKVFTLKNAMKKFVDVFQKVYGVEVLWTDMKSERPEMKKLFATPK</sequence>
<evidence type="ECO:0000256" key="1">
    <source>
        <dbReference type="SAM" id="SignalP"/>
    </source>
</evidence>
<dbReference type="AlphaFoldDB" id="A0A6B0U2P8"/>
<feature type="chain" id="PRO_5025426316" evidence="1">
    <location>
        <begin position="22"/>
        <end position="70"/>
    </location>
</feature>
<organism evidence="2">
    <name type="scientific">Ixodes ricinus</name>
    <name type="common">Common tick</name>
    <name type="synonym">Acarus ricinus</name>
    <dbReference type="NCBI Taxonomy" id="34613"/>
    <lineage>
        <taxon>Eukaryota</taxon>
        <taxon>Metazoa</taxon>
        <taxon>Ecdysozoa</taxon>
        <taxon>Arthropoda</taxon>
        <taxon>Chelicerata</taxon>
        <taxon>Arachnida</taxon>
        <taxon>Acari</taxon>
        <taxon>Parasitiformes</taxon>
        <taxon>Ixodida</taxon>
        <taxon>Ixodoidea</taxon>
        <taxon>Ixodidae</taxon>
        <taxon>Ixodinae</taxon>
        <taxon>Ixodes</taxon>
    </lineage>
</organism>
<keyword evidence="1" id="KW-0732">Signal</keyword>
<accession>A0A6B0U2P8</accession>
<feature type="signal peptide" evidence="1">
    <location>
        <begin position="1"/>
        <end position="21"/>
    </location>
</feature>
<protein>
    <submittedName>
        <fullName evidence="2">Putative cytotoxin-like protein</fullName>
    </submittedName>
</protein>